<dbReference type="AlphaFoldDB" id="A0A221KL98"/>
<dbReference type="EMBL" id="KY882285">
    <property type="protein sequence ID" value="ASM79835.1"/>
    <property type="molecule type" value="Genomic_DNA"/>
</dbReference>
<name>A0A221KL98_KLEPN</name>
<sequence>MEIMELAIIVLCIPTGWAISRPFVRIAESFGCC</sequence>
<reference evidence="1" key="2">
    <citation type="submission" date="2017-04" db="EMBL/GenBank/DDBJ databases">
        <authorList>
            <person name="Afonso C.L."/>
            <person name="Miller P.J."/>
            <person name="Scott M.A."/>
            <person name="Spackman E."/>
            <person name="Goraichik I."/>
            <person name="Dimitrov K.M."/>
            <person name="Suarez D.L."/>
            <person name="Swayne D.E."/>
        </authorList>
    </citation>
    <scope>NUCLEOTIDE SEQUENCE</scope>
    <source>
        <strain evidence="1">KP4898</strain>
        <plasmid evidence="1">pIncAC-KP4898</plasmid>
    </source>
</reference>
<organism evidence="1">
    <name type="scientific">Klebsiella pneumoniae subsp. pneumoniae</name>
    <dbReference type="NCBI Taxonomy" id="72407"/>
    <lineage>
        <taxon>Bacteria</taxon>
        <taxon>Pseudomonadati</taxon>
        <taxon>Pseudomonadota</taxon>
        <taxon>Gammaproteobacteria</taxon>
        <taxon>Enterobacterales</taxon>
        <taxon>Enterobacteriaceae</taxon>
        <taxon>Klebsiella/Raoultella group</taxon>
        <taxon>Klebsiella</taxon>
        <taxon>Klebsiella pneumoniae complex</taxon>
    </lineage>
</organism>
<protein>
    <submittedName>
        <fullName evidence="1">Uncharacterized protein</fullName>
    </submittedName>
</protein>
<accession>A0A221KL98</accession>
<proteinExistence type="predicted"/>
<evidence type="ECO:0000313" key="1">
    <source>
        <dbReference type="EMBL" id="ASM79835.1"/>
    </source>
</evidence>
<reference evidence="1" key="1">
    <citation type="journal article" date="2017" name="Front. Microbiol.">
        <title>A novel IncA/C1 group conjugative plasmid, encoding VIM-1 metallo-beta-lactamase, mediates the acquisition of carbapenem resistance in ST104 Klebsiella pneumoniae isolates from neonates in the intensive care unit of Monaldi Hospital in Naples.</title>
        <authorList>
            <person name="Esposito E.P."/>
            <person name="Gaiarsa S."/>
            <person name="Del Franco M."/>
            <person name="Crivaro V."/>
            <person name="Bernardo M."/>
            <person name="Cuccurullo S."/>
            <person name="Pennino F."/>
            <person name="Triassi M."/>
            <person name="Marone P."/>
            <person name="Sassera D."/>
            <person name="Zarrilli R."/>
        </authorList>
    </citation>
    <scope>NUCLEOTIDE SEQUENCE</scope>
    <source>
        <strain evidence="1">KP4898</strain>
        <plasmid evidence="1">pIncAC-KP4898</plasmid>
    </source>
</reference>
<keyword evidence="1" id="KW-0614">Plasmid</keyword>
<geneLocation type="plasmid" evidence="1">
    <name>pIncAC-KP4898</name>
</geneLocation>